<dbReference type="InterPro" id="IPR029052">
    <property type="entry name" value="Metallo-depent_PP-like"/>
</dbReference>
<dbReference type="InterPro" id="IPR004843">
    <property type="entry name" value="Calcineurin-like_PHP"/>
</dbReference>
<comment type="cofactor">
    <cofactor evidence="1">
        <name>a divalent metal cation</name>
        <dbReference type="ChEBI" id="CHEBI:60240"/>
    </cofactor>
</comment>
<dbReference type="Proteomes" id="UP000037326">
    <property type="component" value="Unassembled WGS sequence"/>
</dbReference>
<accession>A0A0K9FGF8</accession>
<dbReference type="Gene3D" id="3.60.21.10">
    <property type="match status" value="1"/>
</dbReference>
<evidence type="ECO:0000313" key="7">
    <source>
        <dbReference type="Proteomes" id="UP000037326"/>
    </source>
</evidence>
<dbReference type="GeneID" id="96597877"/>
<evidence type="ECO:0000256" key="4">
    <source>
        <dbReference type="ARBA" id="ARBA00061089"/>
    </source>
</evidence>
<proteinExistence type="inferred from homology"/>
<protein>
    <submittedName>
        <fullName evidence="6">Metallophosphoesterase</fullName>
    </submittedName>
</protein>
<dbReference type="GO" id="GO:0009245">
    <property type="term" value="P:lipid A biosynthetic process"/>
    <property type="evidence" value="ECO:0007669"/>
    <property type="project" value="TreeGrafter"/>
</dbReference>
<dbReference type="GO" id="GO:0016020">
    <property type="term" value="C:membrane"/>
    <property type="evidence" value="ECO:0007669"/>
    <property type="project" value="GOC"/>
</dbReference>
<evidence type="ECO:0000313" key="6">
    <source>
        <dbReference type="EMBL" id="KMY33216.1"/>
    </source>
</evidence>
<evidence type="ECO:0000256" key="1">
    <source>
        <dbReference type="ARBA" id="ARBA00001968"/>
    </source>
</evidence>
<organism evidence="6 7">
    <name type="scientific">Lysinibacillus xylanilyticus</name>
    <dbReference type="NCBI Taxonomy" id="582475"/>
    <lineage>
        <taxon>Bacteria</taxon>
        <taxon>Bacillati</taxon>
        <taxon>Bacillota</taxon>
        <taxon>Bacilli</taxon>
        <taxon>Bacillales</taxon>
        <taxon>Bacillaceae</taxon>
        <taxon>Lysinibacillus</taxon>
    </lineage>
</organism>
<dbReference type="PANTHER" id="PTHR31302:SF25">
    <property type="entry name" value="PHOSPHOESTERASE"/>
    <property type="match status" value="1"/>
</dbReference>
<comment type="caution">
    <text evidence="6">The sequence shown here is derived from an EMBL/GenBank/DDBJ whole genome shotgun (WGS) entry which is preliminary data.</text>
</comment>
<dbReference type="EMBL" id="LFXJ01000005">
    <property type="protein sequence ID" value="KMY33216.1"/>
    <property type="molecule type" value="Genomic_DNA"/>
</dbReference>
<dbReference type="PANTHER" id="PTHR31302">
    <property type="entry name" value="TRANSMEMBRANE PROTEIN WITH METALLOPHOSPHOESTERASE DOMAIN-RELATED"/>
    <property type="match status" value="1"/>
</dbReference>
<keyword evidence="3" id="KW-0378">Hydrolase</keyword>
<dbReference type="Pfam" id="PF00149">
    <property type="entry name" value="Metallophos"/>
    <property type="match status" value="1"/>
</dbReference>
<evidence type="ECO:0000256" key="2">
    <source>
        <dbReference type="ARBA" id="ARBA00022723"/>
    </source>
</evidence>
<dbReference type="AlphaFoldDB" id="A0A0K9FGF8"/>
<evidence type="ECO:0000259" key="5">
    <source>
        <dbReference type="Pfam" id="PF00149"/>
    </source>
</evidence>
<dbReference type="GO" id="GO:0046872">
    <property type="term" value="F:metal ion binding"/>
    <property type="evidence" value="ECO:0007669"/>
    <property type="project" value="UniProtKB-KW"/>
</dbReference>
<dbReference type="FunFam" id="3.60.21.10:FF:000028">
    <property type="entry name" value="Putative metallophosphoesterase"/>
    <property type="match status" value="1"/>
</dbReference>
<name>A0A0K9FGF8_9BACI</name>
<evidence type="ECO:0000256" key="3">
    <source>
        <dbReference type="ARBA" id="ARBA00022801"/>
    </source>
</evidence>
<dbReference type="InterPro" id="IPR051158">
    <property type="entry name" value="Metallophosphoesterase_sf"/>
</dbReference>
<dbReference type="RefSeq" id="WP_049667088.1">
    <property type="nucleotide sequence ID" value="NZ_JBIVOC010000002.1"/>
</dbReference>
<dbReference type="PATRIC" id="fig|582475.4.peg.703"/>
<gene>
    <name evidence="6" type="ORF">ACZ11_06210</name>
</gene>
<dbReference type="CDD" id="cd07385">
    <property type="entry name" value="MPP_YkuE_C"/>
    <property type="match status" value="1"/>
</dbReference>
<comment type="similarity">
    <text evidence="4">Belongs to the metallophosphoesterase superfamily.</text>
</comment>
<dbReference type="SUPFAM" id="SSF56300">
    <property type="entry name" value="Metallo-dependent phosphatases"/>
    <property type="match status" value="1"/>
</dbReference>
<dbReference type="GO" id="GO:0008758">
    <property type="term" value="F:UDP-2,3-diacylglucosamine hydrolase activity"/>
    <property type="evidence" value="ECO:0007669"/>
    <property type="project" value="TreeGrafter"/>
</dbReference>
<reference evidence="7" key="1">
    <citation type="submission" date="2015-07" db="EMBL/GenBank/DDBJ databases">
        <authorList>
            <consortium name="Consortium for Microbial Forensics and Genomics (microFORGE)"/>
            <person name="Knight B.M."/>
            <person name="Roberts D.P."/>
            <person name="Lin D."/>
            <person name="Hari K."/>
            <person name="Fletcher J."/>
            <person name="Melcher U."/>
            <person name="Blagden T."/>
            <person name="Winegar R.A."/>
        </authorList>
    </citation>
    <scope>NUCLEOTIDE SEQUENCE [LARGE SCALE GENOMIC DNA]</scope>
    <source>
        <strain evidence="7">DSM 23493</strain>
    </source>
</reference>
<sequence>MLRIRMYQQKHKWKFLFLIIFIFPITTYLYASHIETKSLSITWTDIKNPNIPEGFRNIKIVQFSDTHFGSNFSHKQQKMLIDQINEVKPDIVVFTGDLIDKFSEYTSDRKYSQTILTQINAPLGKYAVFGNHDRGGGGGYLYEQYMEEAGFTVLVNETIKIKASNGDYITISGLDDFLLGKPKVQHTLQHLQEKDFNILLVHEPDAVDEVLEYPVDFQLSGHSHGGQVQLPFIGPIITTSLAKQYVEGMYSLQGKSKPLQLYVNRGIGTTRMPIRFWSKPELSVFVLKN</sequence>
<keyword evidence="2" id="KW-0479">Metal-binding</keyword>
<feature type="domain" description="Calcineurin-like phosphoesterase" evidence="5">
    <location>
        <begin position="58"/>
        <end position="225"/>
    </location>
</feature>